<protein>
    <submittedName>
        <fullName evidence="2">Uncharacterized protein</fullName>
    </submittedName>
</protein>
<accession>A0A8X8ACV3</accession>
<evidence type="ECO:0000313" key="3">
    <source>
        <dbReference type="Proteomes" id="UP000886885"/>
    </source>
</evidence>
<dbReference type="AlphaFoldDB" id="A0A8X8ACV3"/>
<dbReference type="EMBL" id="JAAWWB010000003">
    <property type="protein sequence ID" value="KAG6787088.1"/>
    <property type="molecule type" value="Genomic_DNA"/>
</dbReference>
<sequence length="107" mass="12033">MSPNQIMILDQSQNQAKGMIQNHTLTNRSFPNHKLVKPNYGYDPKADVPTPKPSYGANEFDTMICLLSYFYTCVGAVIRIACTIMDQYGYRKTPFPCLTEAANAKGY</sequence>
<keyword evidence="1" id="KW-0472">Membrane</keyword>
<keyword evidence="3" id="KW-1185">Reference proteome</keyword>
<name>A0A8X8ACV3_POPTO</name>
<reference evidence="2" key="1">
    <citation type="journal article" date="2020" name="bioRxiv">
        <title>Hybrid origin of Populus tomentosa Carr. identified through genome sequencing and phylogenomic analysis.</title>
        <authorList>
            <person name="An X."/>
            <person name="Gao K."/>
            <person name="Chen Z."/>
            <person name="Li J."/>
            <person name="Yang X."/>
            <person name="Yang X."/>
            <person name="Zhou J."/>
            <person name="Guo T."/>
            <person name="Zhao T."/>
            <person name="Huang S."/>
            <person name="Miao D."/>
            <person name="Khan W.U."/>
            <person name="Rao P."/>
            <person name="Ye M."/>
            <person name="Lei B."/>
            <person name="Liao W."/>
            <person name="Wang J."/>
            <person name="Ji L."/>
            <person name="Li Y."/>
            <person name="Guo B."/>
            <person name="Mustafa N.S."/>
            <person name="Li S."/>
            <person name="Yun Q."/>
            <person name="Keller S.R."/>
            <person name="Mao J."/>
            <person name="Zhang R."/>
            <person name="Strauss S.H."/>
        </authorList>
    </citation>
    <scope>NUCLEOTIDE SEQUENCE</scope>
    <source>
        <strain evidence="2">GM15</strain>
        <tissue evidence="2">Leaf</tissue>
    </source>
</reference>
<dbReference type="Proteomes" id="UP000886885">
    <property type="component" value="Chromosome 2A"/>
</dbReference>
<keyword evidence="1" id="KW-0812">Transmembrane</keyword>
<evidence type="ECO:0000256" key="1">
    <source>
        <dbReference type="SAM" id="Phobius"/>
    </source>
</evidence>
<keyword evidence="1" id="KW-1133">Transmembrane helix</keyword>
<gene>
    <name evidence="2" type="ORF">POTOM_008716</name>
</gene>
<comment type="caution">
    <text evidence="2">The sequence shown here is derived from an EMBL/GenBank/DDBJ whole genome shotgun (WGS) entry which is preliminary data.</text>
</comment>
<feature type="transmembrane region" description="Helical" evidence="1">
    <location>
        <begin position="60"/>
        <end position="82"/>
    </location>
</feature>
<proteinExistence type="predicted"/>
<organism evidence="2 3">
    <name type="scientific">Populus tomentosa</name>
    <name type="common">Chinese white poplar</name>
    <dbReference type="NCBI Taxonomy" id="118781"/>
    <lineage>
        <taxon>Eukaryota</taxon>
        <taxon>Viridiplantae</taxon>
        <taxon>Streptophyta</taxon>
        <taxon>Embryophyta</taxon>
        <taxon>Tracheophyta</taxon>
        <taxon>Spermatophyta</taxon>
        <taxon>Magnoliopsida</taxon>
        <taxon>eudicotyledons</taxon>
        <taxon>Gunneridae</taxon>
        <taxon>Pentapetalae</taxon>
        <taxon>rosids</taxon>
        <taxon>fabids</taxon>
        <taxon>Malpighiales</taxon>
        <taxon>Salicaceae</taxon>
        <taxon>Saliceae</taxon>
        <taxon>Populus</taxon>
    </lineage>
</organism>
<evidence type="ECO:0000313" key="2">
    <source>
        <dbReference type="EMBL" id="KAG6787088.1"/>
    </source>
</evidence>